<accession>A0A833XM12</accession>
<dbReference type="InterPro" id="IPR036047">
    <property type="entry name" value="F-box-like_dom_sf"/>
</dbReference>
<dbReference type="InterPro" id="IPR017451">
    <property type="entry name" value="F-box-assoc_interact_dom"/>
</dbReference>
<dbReference type="Proteomes" id="UP000619265">
    <property type="component" value="Unassembled WGS sequence"/>
</dbReference>
<name>A0A833XM12_JUGRE</name>
<evidence type="ECO:0000259" key="1">
    <source>
        <dbReference type="PROSITE" id="PS50181"/>
    </source>
</evidence>
<dbReference type="Gene3D" id="1.20.1280.50">
    <property type="match status" value="1"/>
</dbReference>
<dbReference type="SUPFAM" id="SSF81383">
    <property type="entry name" value="F-box domain"/>
    <property type="match status" value="1"/>
</dbReference>
<dbReference type="Pfam" id="PF07734">
    <property type="entry name" value="FBA_1"/>
    <property type="match status" value="1"/>
</dbReference>
<reference evidence="2" key="1">
    <citation type="submission" date="2015-10" db="EMBL/GenBank/DDBJ databases">
        <authorList>
            <person name="Martinez-Garcia P.J."/>
            <person name="Crepeau M.W."/>
            <person name="Puiu D."/>
            <person name="Gonzalez-Ibeas D."/>
            <person name="Whalen J."/>
            <person name="Stevens K."/>
            <person name="Paul R."/>
            <person name="Butterfield T."/>
            <person name="Britton M."/>
            <person name="Reagan R."/>
            <person name="Chakraborty S."/>
            <person name="Walawage S.L."/>
            <person name="Vasquez-Gross H.A."/>
            <person name="Cardeno C."/>
            <person name="Famula R."/>
            <person name="Pratt K."/>
            <person name="Kuruganti S."/>
            <person name="Aradhya M.K."/>
            <person name="Leslie C.A."/>
            <person name="Dandekar A.M."/>
            <person name="Salzberg S.L."/>
            <person name="Wegrzyn J.L."/>
            <person name="Langley C.H."/>
            <person name="Neale D.B."/>
        </authorList>
    </citation>
    <scope>NUCLEOTIDE SEQUENCE</scope>
    <source>
        <tissue evidence="2">Leaves</tissue>
    </source>
</reference>
<dbReference type="PANTHER" id="PTHR31672:SF13">
    <property type="entry name" value="F-BOX PROTEIN CPR30-LIKE"/>
    <property type="match status" value="1"/>
</dbReference>
<protein>
    <recommendedName>
        <fullName evidence="1">F-box domain-containing protein</fullName>
    </recommendedName>
</protein>
<dbReference type="NCBIfam" id="TIGR01640">
    <property type="entry name" value="F_box_assoc_1"/>
    <property type="match status" value="1"/>
</dbReference>
<evidence type="ECO:0000313" key="2">
    <source>
        <dbReference type="EMBL" id="KAF5471557.1"/>
    </source>
</evidence>
<dbReference type="Pfam" id="PF00646">
    <property type="entry name" value="F-box"/>
    <property type="match status" value="1"/>
</dbReference>
<feature type="domain" description="F-box" evidence="1">
    <location>
        <begin position="2"/>
        <end position="49"/>
    </location>
</feature>
<sequence>MVVPTNHIPEDVLTDILSRLPVKSLVRFRFVCKPWYALLKNPDFMTIHLNLKANHGCDLLLVNSQEENHTISLISNKTLDVAAKIDAPQEIKFGIIVGSCNGLVCLSQGSVILLWNPATREHNILPTPCIDPRFPNLSIMKISVGFGFHLDDYKVVRIVYFRGLQDGNPVHAKVELYSTSTGSWRMINAVVPCDIEQRRCGVILNGVPYWLGFGPFWPNTIFGPGEPRRDEFVLSFDMGKEVFDLVGLPDPDAKGSCHKYSKKLGAYKGSVALIYYPCHEHVDNFIEFWVMKDNDLGIDDCWSRVLRIGPFSSIGIPLGCWNNGVVIWQNDKDELFLYNPFTKDVKKLSTHGATKFSASVSTYVESLLPVINTGIKRYVIA</sequence>
<dbReference type="InterPro" id="IPR006527">
    <property type="entry name" value="F-box-assoc_dom_typ1"/>
</dbReference>
<organism evidence="2 3">
    <name type="scientific">Juglans regia</name>
    <name type="common">English walnut</name>
    <dbReference type="NCBI Taxonomy" id="51240"/>
    <lineage>
        <taxon>Eukaryota</taxon>
        <taxon>Viridiplantae</taxon>
        <taxon>Streptophyta</taxon>
        <taxon>Embryophyta</taxon>
        <taxon>Tracheophyta</taxon>
        <taxon>Spermatophyta</taxon>
        <taxon>Magnoliopsida</taxon>
        <taxon>eudicotyledons</taxon>
        <taxon>Gunneridae</taxon>
        <taxon>Pentapetalae</taxon>
        <taxon>rosids</taxon>
        <taxon>fabids</taxon>
        <taxon>Fagales</taxon>
        <taxon>Juglandaceae</taxon>
        <taxon>Juglans</taxon>
    </lineage>
</organism>
<reference evidence="2" key="2">
    <citation type="submission" date="2020-03" db="EMBL/GenBank/DDBJ databases">
        <title>Walnut 2.0.</title>
        <authorList>
            <person name="Marrano A."/>
            <person name="Britton M."/>
            <person name="Zimin A.V."/>
            <person name="Zaini P.A."/>
            <person name="Workman R."/>
            <person name="Puiu D."/>
            <person name="Bianco L."/>
            <person name="Allen B.J."/>
            <person name="Troggio M."/>
            <person name="Leslie C.A."/>
            <person name="Timp W."/>
            <person name="Dendekar A."/>
            <person name="Salzberg S.L."/>
            <person name="Neale D.B."/>
        </authorList>
    </citation>
    <scope>NUCLEOTIDE SEQUENCE</scope>
    <source>
        <tissue evidence="2">Leaves</tissue>
    </source>
</reference>
<dbReference type="Gramene" id="Jr04_01880_p1">
    <property type="protein sequence ID" value="cds.Jr04_01880_p1"/>
    <property type="gene ID" value="Jr04_01880"/>
</dbReference>
<dbReference type="CDD" id="cd22157">
    <property type="entry name" value="F-box_AtFBW1-like"/>
    <property type="match status" value="1"/>
</dbReference>
<dbReference type="InterPro" id="IPR001810">
    <property type="entry name" value="F-box_dom"/>
</dbReference>
<proteinExistence type="predicted"/>
<gene>
    <name evidence="2" type="ORF">F2P56_008338</name>
</gene>
<dbReference type="InterPro" id="IPR050796">
    <property type="entry name" value="SCF_F-box_component"/>
</dbReference>
<evidence type="ECO:0000313" key="3">
    <source>
        <dbReference type="Proteomes" id="UP000619265"/>
    </source>
</evidence>
<dbReference type="SMART" id="SM00256">
    <property type="entry name" value="FBOX"/>
    <property type="match status" value="1"/>
</dbReference>
<dbReference type="PROSITE" id="PS50181">
    <property type="entry name" value="FBOX"/>
    <property type="match status" value="1"/>
</dbReference>
<dbReference type="AlphaFoldDB" id="A0A833XM12"/>
<comment type="caution">
    <text evidence="2">The sequence shown here is derived from an EMBL/GenBank/DDBJ whole genome shotgun (WGS) entry which is preliminary data.</text>
</comment>
<dbReference type="EMBL" id="LIHL02000004">
    <property type="protein sequence ID" value="KAF5471557.1"/>
    <property type="molecule type" value="Genomic_DNA"/>
</dbReference>
<dbReference type="PANTHER" id="PTHR31672">
    <property type="entry name" value="BNACNNG10540D PROTEIN"/>
    <property type="match status" value="1"/>
</dbReference>